<comment type="caution">
    <text evidence="1">The sequence shown here is derived from an EMBL/GenBank/DDBJ whole genome shotgun (WGS) entry which is preliminary data.</text>
</comment>
<evidence type="ECO:0000313" key="1">
    <source>
        <dbReference type="EMBL" id="KAI5654385.1"/>
    </source>
</evidence>
<protein>
    <submittedName>
        <fullName evidence="1">Uncharacterized protein</fullName>
    </submittedName>
</protein>
<reference evidence="2" key="1">
    <citation type="journal article" date="2023" name="Nat. Plants">
        <title>Single-cell RNA sequencing provides a high-resolution roadmap for understanding the multicellular compartmentation of specialized metabolism.</title>
        <authorList>
            <person name="Sun S."/>
            <person name="Shen X."/>
            <person name="Li Y."/>
            <person name="Li Y."/>
            <person name="Wang S."/>
            <person name="Li R."/>
            <person name="Zhang H."/>
            <person name="Shen G."/>
            <person name="Guo B."/>
            <person name="Wei J."/>
            <person name="Xu J."/>
            <person name="St-Pierre B."/>
            <person name="Chen S."/>
            <person name="Sun C."/>
        </authorList>
    </citation>
    <scope>NUCLEOTIDE SEQUENCE [LARGE SCALE GENOMIC DNA]</scope>
</reference>
<gene>
    <name evidence="1" type="ORF">M9H77_31572</name>
</gene>
<dbReference type="Proteomes" id="UP001060085">
    <property type="component" value="Linkage Group LG07"/>
</dbReference>
<dbReference type="EMBL" id="CM044707">
    <property type="protein sequence ID" value="KAI5654385.1"/>
    <property type="molecule type" value="Genomic_DNA"/>
</dbReference>
<name>A0ACC0A0F1_CATRO</name>
<accession>A0ACC0A0F1</accession>
<organism evidence="1 2">
    <name type="scientific">Catharanthus roseus</name>
    <name type="common">Madagascar periwinkle</name>
    <name type="synonym">Vinca rosea</name>
    <dbReference type="NCBI Taxonomy" id="4058"/>
    <lineage>
        <taxon>Eukaryota</taxon>
        <taxon>Viridiplantae</taxon>
        <taxon>Streptophyta</taxon>
        <taxon>Embryophyta</taxon>
        <taxon>Tracheophyta</taxon>
        <taxon>Spermatophyta</taxon>
        <taxon>Magnoliopsida</taxon>
        <taxon>eudicotyledons</taxon>
        <taxon>Gunneridae</taxon>
        <taxon>Pentapetalae</taxon>
        <taxon>asterids</taxon>
        <taxon>lamiids</taxon>
        <taxon>Gentianales</taxon>
        <taxon>Apocynaceae</taxon>
        <taxon>Rauvolfioideae</taxon>
        <taxon>Vinceae</taxon>
        <taxon>Catharanthinae</taxon>
        <taxon>Catharanthus</taxon>
    </lineage>
</organism>
<evidence type="ECO:0000313" key="2">
    <source>
        <dbReference type="Proteomes" id="UP001060085"/>
    </source>
</evidence>
<sequence length="489" mass="56239">MKTNTYLIINRYLKSRTSDRQPYVTLAYERGGALRKYTKPRVDDEEEEVTIKKQGPYGTKKCECLFKLKASHVLPYNILRFFREQNIGCAVSARKIYNVVAKIKKNRMQGRNTVEEVLCLSAQRSYTVFYRNAKDSNVLSDIVIPHPTSIAIIRTWPYVLIMDTTYKTNKYNMPLLEAVGMTLTGKNFSVVTAFMHNEQAMTYRRKIGWVEDEVQRRLDFLHYLFNTWLNPHVHKFYRVWTSEVLHFGVETMNRAERKHSVLKLWHSMCHGDLDTVFLNIDSFIEGQIAKIKSSLEISKLKEKYGLKSNPVLKNIKTSVDILTMHERDTDSEMRDLTFMLDKISTSLIPKVREVRRLIKGVISLVLPDDPCPPLTTPRKRQSRSDDGRRIQPKGISLIGNTQEVQGLDREVGPVLEGLDREVGPVLGLVLVYVEEDVAVDEAVYLPVVKPDTPSTPFPYIDAFPDFVYEWMPATSIAGPMAISSRYTSQ</sequence>
<proteinExistence type="predicted"/>
<keyword evidence="2" id="KW-1185">Reference proteome</keyword>